<dbReference type="GO" id="GO:0006284">
    <property type="term" value="P:base-excision repair"/>
    <property type="evidence" value="ECO:0007669"/>
    <property type="project" value="InterPro"/>
</dbReference>
<dbReference type="NCBIfam" id="NF002003">
    <property type="entry name" value="PRK00802.1-3"/>
    <property type="match status" value="1"/>
</dbReference>
<dbReference type="NCBIfam" id="TIGR00567">
    <property type="entry name" value="3mg"/>
    <property type="match status" value="1"/>
</dbReference>
<dbReference type="AlphaFoldDB" id="A0A934I7B4"/>
<protein>
    <recommendedName>
        <fullName evidence="5">Putative 3-methyladenine DNA glycosylase</fullName>
        <ecNumber evidence="5">3.2.2.-</ecNumber>
    </recommendedName>
</protein>
<comment type="caution">
    <text evidence="6">The sequence shown here is derived from an EMBL/GenBank/DDBJ whole genome shotgun (WGS) entry which is preliminary data.</text>
</comment>
<evidence type="ECO:0000313" key="7">
    <source>
        <dbReference type="Proteomes" id="UP000645966"/>
    </source>
</evidence>
<dbReference type="InterPro" id="IPR003180">
    <property type="entry name" value="MPG"/>
</dbReference>
<dbReference type="PANTHER" id="PTHR10429">
    <property type="entry name" value="DNA-3-METHYLADENINE GLYCOSYLASE"/>
    <property type="match status" value="1"/>
</dbReference>
<gene>
    <name evidence="6" type="ORF">JDV75_08460</name>
</gene>
<name>A0A934I7B4_9CORY</name>
<dbReference type="EMBL" id="JAEIOS010000013">
    <property type="protein sequence ID" value="MBI8989790.1"/>
    <property type="molecule type" value="Genomic_DNA"/>
</dbReference>
<dbReference type="GO" id="GO:0003905">
    <property type="term" value="F:alkylbase DNA N-glycosylase activity"/>
    <property type="evidence" value="ECO:0007669"/>
    <property type="project" value="InterPro"/>
</dbReference>
<keyword evidence="6" id="KW-0326">Glycosidase</keyword>
<keyword evidence="7" id="KW-1185">Reference proteome</keyword>
<keyword evidence="3 5" id="KW-0378">Hydrolase</keyword>
<accession>A0A934I7B4</accession>
<dbReference type="Gene3D" id="3.10.300.10">
    <property type="entry name" value="Methylpurine-DNA glycosylase (MPG)"/>
    <property type="match status" value="1"/>
</dbReference>
<proteinExistence type="inferred from homology"/>
<dbReference type="RefSeq" id="WP_198738820.1">
    <property type="nucleotide sequence ID" value="NZ_JAEIOS010000013.1"/>
</dbReference>
<sequence>MIDFAQPANRVAPLLLGCTLSHAGVTVRLTEVEAYLGEQDDASHARRGKTPRNAAMFGPPGRMYVYISYGIHRAGNIVCHPPGGSGGILLRAGEVVDGHDTARARRGPTIPDARLAQGPGNLGRALALHVDHNHSPVLHSGTDGFVLKDRDHEPHWTTGPRIGITRNADAPLRFYLPGEPTVTSPRGRARR</sequence>
<dbReference type="InterPro" id="IPR036995">
    <property type="entry name" value="MPG_sf"/>
</dbReference>
<evidence type="ECO:0000256" key="5">
    <source>
        <dbReference type="HAMAP-Rule" id="MF_00527"/>
    </source>
</evidence>
<dbReference type="Proteomes" id="UP000645966">
    <property type="component" value="Unassembled WGS sequence"/>
</dbReference>
<dbReference type="SUPFAM" id="SSF50486">
    <property type="entry name" value="FMT C-terminal domain-like"/>
    <property type="match status" value="1"/>
</dbReference>
<organism evidence="6 7">
    <name type="scientific">Corynebacterium meridianum</name>
    <dbReference type="NCBI Taxonomy" id="2765363"/>
    <lineage>
        <taxon>Bacteria</taxon>
        <taxon>Bacillati</taxon>
        <taxon>Actinomycetota</taxon>
        <taxon>Actinomycetes</taxon>
        <taxon>Mycobacteriales</taxon>
        <taxon>Corynebacteriaceae</taxon>
        <taxon>Corynebacterium</taxon>
    </lineage>
</organism>
<dbReference type="InterPro" id="IPR011034">
    <property type="entry name" value="Formyl_transferase-like_C_sf"/>
</dbReference>
<dbReference type="CDD" id="cd00540">
    <property type="entry name" value="AAG"/>
    <property type="match status" value="1"/>
</dbReference>
<evidence type="ECO:0000256" key="1">
    <source>
        <dbReference type="ARBA" id="ARBA00009232"/>
    </source>
</evidence>
<dbReference type="EC" id="3.2.2.-" evidence="5"/>
<comment type="similarity">
    <text evidence="1 5">Belongs to the DNA glycosylase MPG family.</text>
</comment>
<reference evidence="6" key="1">
    <citation type="submission" date="2020-12" db="EMBL/GenBank/DDBJ databases">
        <title>Genome public.</title>
        <authorList>
            <person name="Sun Q."/>
        </authorList>
    </citation>
    <scope>NUCLEOTIDE SEQUENCE</scope>
    <source>
        <strain evidence="6">CCM 8863</strain>
    </source>
</reference>
<dbReference type="HAMAP" id="MF_00527">
    <property type="entry name" value="3MGH"/>
    <property type="match status" value="1"/>
</dbReference>
<evidence type="ECO:0000313" key="6">
    <source>
        <dbReference type="EMBL" id="MBI8989790.1"/>
    </source>
</evidence>
<evidence type="ECO:0000256" key="2">
    <source>
        <dbReference type="ARBA" id="ARBA00022763"/>
    </source>
</evidence>
<dbReference type="Pfam" id="PF02245">
    <property type="entry name" value="Pur_DNA_glyco"/>
    <property type="match status" value="1"/>
</dbReference>
<evidence type="ECO:0000256" key="3">
    <source>
        <dbReference type="ARBA" id="ARBA00022801"/>
    </source>
</evidence>
<dbReference type="PANTHER" id="PTHR10429:SF0">
    <property type="entry name" value="DNA-3-METHYLADENINE GLYCOSYLASE"/>
    <property type="match status" value="1"/>
</dbReference>
<keyword evidence="4 5" id="KW-0234">DNA repair</keyword>
<keyword evidence="2 5" id="KW-0227">DNA damage</keyword>
<dbReference type="GO" id="GO:0003677">
    <property type="term" value="F:DNA binding"/>
    <property type="evidence" value="ECO:0007669"/>
    <property type="project" value="InterPro"/>
</dbReference>
<evidence type="ECO:0000256" key="4">
    <source>
        <dbReference type="ARBA" id="ARBA00023204"/>
    </source>
</evidence>